<dbReference type="GO" id="GO:0008137">
    <property type="term" value="F:NADH dehydrogenase (ubiquinone) activity"/>
    <property type="evidence" value="ECO:0007669"/>
    <property type="project" value="UniProtKB-UniRule"/>
</dbReference>
<dbReference type="EC" id="7.1.1.2" evidence="4 17"/>
<keyword evidence="13 17" id="KW-0830">Ubiquinone</keyword>
<dbReference type="GO" id="GO:0048039">
    <property type="term" value="F:ubiquinone binding"/>
    <property type="evidence" value="ECO:0007669"/>
    <property type="project" value="TreeGrafter"/>
</dbReference>
<keyword evidence="15 17" id="KW-0472">Membrane</keyword>
<feature type="transmembrane region" description="Helical" evidence="17">
    <location>
        <begin position="188"/>
        <end position="210"/>
    </location>
</feature>
<proteinExistence type="inferred from homology"/>
<evidence type="ECO:0000256" key="3">
    <source>
        <dbReference type="ARBA" id="ARBA00009025"/>
    </source>
</evidence>
<evidence type="ECO:0000256" key="15">
    <source>
        <dbReference type="ARBA" id="ARBA00023136"/>
    </source>
</evidence>
<reference evidence="20" key="1">
    <citation type="submission" date="2013-07" db="EMBL/GenBank/DDBJ databases">
        <title>The comparative mitochondrial genomes from Braconidae subfamilies and the phylogeny of the Hymenoptera.</title>
        <authorList>
            <person name="Li Q."/>
            <person name="Wei S.J."/>
            <person name="Chen X.X."/>
        </authorList>
    </citation>
    <scope>NUCLEOTIDE SEQUENCE</scope>
</reference>
<organism evidence="20">
    <name type="scientific">Histeromerus sp. QL-2013</name>
    <dbReference type="NCBI Taxonomy" id="1421637"/>
    <lineage>
        <taxon>Eukaryota</taxon>
        <taxon>Metazoa</taxon>
        <taxon>Ecdysozoa</taxon>
        <taxon>Arthropoda</taxon>
        <taxon>Hexapoda</taxon>
        <taxon>Insecta</taxon>
        <taxon>Pterygota</taxon>
        <taxon>Neoptera</taxon>
        <taxon>Endopterygota</taxon>
        <taxon>Hymenoptera</taxon>
        <taxon>Apocrita</taxon>
        <taxon>Ichneumonoidea</taxon>
        <taxon>Braconidae</taxon>
        <taxon>Doryctinae</taxon>
        <taxon>Histeromerus</taxon>
    </lineage>
</organism>
<dbReference type="GO" id="GO:0031966">
    <property type="term" value="C:mitochondrial membrane"/>
    <property type="evidence" value="ECO:0007669"/>
    <property type="project" value="UniProtKB-SubCell"/>
</dbReference>
<feature type="transmembrane region" description="Helical" evidence="17">
    <location>
        <begin position="91"/>
        <end position="109"/>
    </location>
</feature>
<comment type="similarity">
    <text evidence="3 17">Belongs to the complex I subunit 4 family.</text>
</comment>
<evidence type="ECO:0000259" key="18">
    <source>
        <dbReference type="Pfam" id="PF00361"/>
    </source>
</evidence>
<dbReference type="Pfam" id="PF00361">
    <property type="entry name" value="Proton_antipo_M"/>
    <property type="match status" value="1"/>
</dbReference>
<comment type="function">
    <text evidence="1">Core subunit of the mitochondrial membrane respiratory chain NADH dehydrogenase (Complex I) that is believed to belong to the minimal assembly required for catalysis. Complex I functions in the transfer of electrons from NADH to the respiratory chain. The immediate electron acceptor for the enzyme is believed to be ubiquinone.</text>
</comment>
<evidence type="ECO:0000256" key="12">
    <source>
        <dbReference type="ARBA" id="ARBA00023027"/>
    </source>
</evidence>
<name>A0A0A6ZLM0_9HYME</name>
<feature type="transmembrane region" description="Helical" evidence="17">
    <location>
        <begin position="253"/>
        <end position="271"/>
    </location>
</feature>
<feature type="transmembrane region" description="Helical" evidence="17">
    <location>
        <begin position="382"/>
        <end position="407"/>
    </location>
</feature>
<evidence type="ECO:0000256" key="4">
    <source>
        <dbReference type="ARBA" id="ARBA00012944"/>
    </source>
</evidence>
<evidence type="ECO:0000256" key="10">
    <source>
        <dbReference type="ARBA" id="ARBA00022982"/>
    </source>
</evidence>
<evidence type="ECO:0000256" key="13">
    <source>
        <dbReference type="ARBA" id="ARBA00023075"/>
    </source>
</evidence>
<evidence type="ECO:0000256" key="1">
    <source>
        <dbReference type="ARBA" id="ARBA00003257"/>
    </source>
</evidence>
<geneLocation type="mitochondrion" evidence="20"/>
<dbReference type="PANTHER" id="PTHR43507:SF20">
    <property type="entry name" value="NADH-UBIQUINONE OXIDOREDUCTASE CHAIN 4"/>
    <property type="match status" value="1"/>
</dbReference>
<evidence type="ECO:0000256" key="16">
    <source>
        <dbReference type="ARBA" id="ARBA00049551"/>
    </source>
</evidence>
<evidence type="ECO:0000313" key="20">
    <source>
        <dbReference type="EMBL" id="AHA52447.1"/>
    </source>
</evidence>
<feature type="transmembrane region" description="Helical" evidence="17">
    <location>
        <begin position="60"/>
        <end position="79"/>
    </location>
</feature>
<evidence type="ECO:0000256" key="6">
    <source>
        <dbReference type="ARBA" id="ARBA00022448"/>
    </source>
</evidence>
<feature type="domain" description="NADH:ubiquinone oxidoreductase chain 4 N-terminal" evidence="19">
    <location>
        <begin position="1"/>
        <end position="105"/>
    </location>
</feature>
<gene>
    <name evidence="20" type="primary">ND4</name>
</gene>
<feature type="transmembrane region" description="Helical" evidence="17">
    <location>
        <begin position="278"/>
        <end position="301"/>
    </location>
</feature>
<dbReference type="PANTHER" id="PTHR43507">
    <property type="entry name" value="NADH-UBIQUINONE OXIDOREDUCTASE CHAIN 4"/>
    <property type="match status" value="1"/>
</dbReference>
<feature type="transmembrane region" description="Helical" evidence="17">
    <location>
        <begin position="307"/>
        <end position="328"/>
    </location>
</feature>
<keyword evidence="12 17" id="KW-0520">NAD</keyword>
<dbReference type="GO" id="GO:0003954">
    <property type="term" value="F:NADH dehydrogenase activity"/>
    <property type="evidence" value="ECO:0007669"/>
    <property type="project" value="TreeGrafter"/>
</dbReference>
<comment type="catalytic activity">
    <reaction evidence="16 17">
        <text>a ubiquinone + NADH + 5 H(+)(in) = a ubiquinol + NAD(+) + 4 H(+)(out)</text>
        <dbReference type="Rhea" id="RHEA:29091"/>
        <dbReference type="Rhea" id="RHEA-COMP:9565"/>
        <dbReference type="Rhea" id="RHEA-COMP:9566"/>
        <dbReference type="ChEBI" id="CHEBI:15378"/>
        <dbReference type="ChEBI" id="CHEBI:16389"/>
        <dbReference type="ChEBI" id="CHEBI:17976"/>
        <dbReference type="ChEBI" id="CHEBI:57540"/>
        <dbReference type="ChEBI" id="CHEBI:57945"/>
        <dbReference type="EC" id="7.1.1.2"/>
    </reaction>
</comment>
<evidence type="ECO:0000256" key="11">
    <source>
        <dbReference type="ARBA" id="ARBA00022989"/>
    </source>
</evidence>
<feature type="transmembrane region" description="Helical" evidence="17">
    <location>
        <begin position="21"/>
        <end position="40"/>
    </location>
</feature>
<comment type="function">
    <text evidence="17">Core subunit of the mitochondrial membrane respiratory chain NADH dehydrogenase (Complex I) which catalyzes electron transfer from NADH through the respiratory chain, using ubiquinone as an electron acceptor. Essential for the catalytic activity and assembly of complex I.</text>
</comment>
<dbReference type="AlphaFoldDB" id="A0A0A6ZLM0"/>
<keyword evidence="14 17" id="KW-0496">Mitochondrion</keyword>
<dbReference type="InterPro" id="IPR000260">
    <property type="entry name" value="NADH4_N"/>
</dbReference>
<dbReference type="GO" id="GO:0042773">
    <property type="term" value="P:ATP synthesis coupled electron transport"/>
    <property type="evidence" value="ECO:0007669"/>
    <property type="project" value="InterPro"/>
</dbReference>
<dbReference type="EMBL" id="KF418765">
    <property type="protein sequence ID" value="AHA52447.1"/>
    <property type="molecule type" value="Genomic_DNA"/>
</dbReference>
<feature type="transmembrane region" description="Helical" evidence="17">
    <location>
        <begin position="115"/>
        <end position="135"/>
    </location>
</feature>
<dbReference type="PRINTS" id="PR01437">
    <property type="entry name" value="NUOXDRDTASE4"/>
</dbReference>
<feature type="domain" description="NADH:quinone oxidoreductase/Mrp antiporter transmembrane" evidence="18">
    <location>
        <begin position="109"/>
        <end position="396"/>
    </location>
</feature>
<dbReference type="InterPro" id="IPR001750">
    <property type="entry name" value="ND/Mrp_TM"/>
</dbReference>
<keyword evidence="9" id="KW-1278">Translocase</keyword>
<keyword evidence="7 17" id="KW-0679">Respiratory chain</keyword>
<dbReference type="Pfam" id="PF01059">
    <property type="entry name" value="Oxidored_q5_N"/>
    <property type="match status" value="1"/>
</dbReference>
<accession>A0A0A6ZLM0</accession>
<evidence type="ECO:0000256" key="14">
    <source>
        <dbReference type="ARBA" id="ARBA00023128"/>
    </source>
</evidence>
<feature type="transmembrane region" description="Helical" evidence="17">
    <location>
        <begin position="428"/>
        <end position="448"/>
    </location>
</feature>
<feature type="transmembrane region" description="Helical" evidence="17">
    <location>
        <begin position="222"/>
        <end position="247"/>
    </location>
</feature>
<keyword evidence="6 17" id="KW-0813">Transport</keyword>
<evidence type="ECO:0000259" key="19">
    <source>
        <dbReference type="Pfam" id="PF01059"/>
    </source>
</evidence>
<keyword evidence="11 17" id="KW-1133">Transmembrane helix</keyword>
<evidence type="ECO:0000256" key="9">
    <source>
        <dbReference type="ARBA" id="ARBA00022967"/>
    </source>
</evidence>
<evidence type="ECO:0000256" key="5">
    <source>
        <dbReference type="ARBA" id="ARBA00021006"/>
    </source>
</evidence>
<protein>
    <recommendedName>
        <fullName evidence="5 17">NADH-ubiquinone oxidoreductase chain 4</fullName>
        <ecNumber evidence="4 17">7.1.1.2</ecNumber>
    </recommendedName>
</protein>
<evidence type="ECO:0000256" key="7">
    <source>
        <dbReference type="ARBA" id="ARBA00022660"/>
    </source>
</evidence>
<dbReference type="GO" id="GO:0015990">
    <property type="term" value="P:electron transport coupled proton transport"/>
    <property type="evidence" value="ECO:0007669"/>
    <property type="project" value="TreeGrafter"/>
</dbReference>
<keyword evidence="10 17" id="KW-0249">Electron transport</keyword>
<evidence type="ECO:0000256" key="8">
    <source>
        <dbReference type="ARBA" id="ARBA00022692"/>
    </source>
</evidence>
<evidence type="ECO:0000256" key="17">
    <source>
        <dbReference type="RuleBase" id="RU003297"/>
    </source>
</evidence>
<sequence length="449" mass="52791">MMKFILLILSMNFVSFFLNKYLFIMIIQNILMLTSFMMIINNNFLNYYWMKIYYNMGMDNISFGLIILVIWILNLSMIASNNLLLNKFNINFLNIMIFLMLILILSFTSMNMMSFYIFFETSLIPIMMLIMGWGYQTDRIQASMYMIFYTLFGSLPLLIMLMFMYFKFNSLMFNILYLNNNSNVNNLFFYIILTSAFFIKMPMYLVHLWLPKAHVEAPISGSMILAGIMLKLGSYGLYRSMIIFPMMFLKFNLYFIMLSLMGSIYTSLICLNQMDMKIIVAYSSVVHMGLLIASMLTMSSLSFKGSFLLMISHGLCSSGMFFLLNLVYERLSSRNMLISKGLLSIMPSLTLWWFLLCSSNFSAPPSLNLISELMLFNSLIQWNKFLILILFFISFFSTCYSIYLYSFTQYGKFNLILFNFKLINCREYLILILHWVPLNLLFLNLNIFL</sequence>
<comment type="subcellular location">
    <subcellularLocation>
        <location evidence="2 17">Mitochondrion membrane</location>
        <topology evidence="2 17">Multi-pass membrane protein</topology>
    </subcellularLocation>
</comment>
<evidence type="ECO:0000256" key="2">
    <source>
        <dbReference type="ARBA" id="ARBA00004225"/>
    </source>
</evidence>
<feature type="transmembrane region" description="Helical" evidence="17">
    <location>
        <begin position="147"/>
        <end position="168"/>
    </location>
</feature>
<keyword evidence="8 17" id="KW-0812">Transmembrane</keyword>
<dbReference type="InterPro" id="IPR003918">
    <property type="entry name" value="NADH_UbQ_OxRdtase"/>
</dbReference>
<feature type="transmembrane region" description="Helical" evidence="17">
    <location>
        <begin position="340"/>
        <end position="362"/>
    </location>
</feature>